<keyword evidence="3" id="KW-1185">Reference proteome</keyword>
<name>A0A0F4LLQ3_9LACO</name>
<dbReference type="HOGENOM" id="CLU_334548_0_0_9"/>
<keyword evidence="1" id="KW-1133">Transmembrane helix</keyword>
<reference evidence="2 3" key="1">
    <citation type="submission" date="2015-01" db="EMBL/GenBank/DDBJ databases">
        <title>Comparative genomics of the lactic acid bacteria isolated from the honey bee gut.</title>
        <authorList>
            <person name="Ellegaard K.M."/>
            <person name="Tamarit D."/>
            <person name="Javelind E."/>
            <person name="Olofsson T."/>
            <person name="Andersson S.G."/>
            <person name="Vasquez A."/>
        </authorList>
    </citation>
    <scope>NUCLEOTIDE SEQUENCE [LARGE SCALE GENOMIC DNA]</scope>
    <source>
        <strain evidence="2 3">Bin4</strain>
        <plasmid evidence="2">pBin4p1</plasmid>
    </source>
</reference>
<keyword evidence="1" id="KW-0812">Transmembrane</keyword>
<dbReference type="EMBL" id="JXJQ01000022">
    <property type="protein sequence ID" value="KJY59510.1"/>
    <property type="molecule type" value="Genomic_DNA"/>
</dbReference>
<dbReference type="AlphaFoldDB" id="A0A0F4LLQ3"/>
<evidence type="ECO:0000313" key="3">
    <source>
        <dbReference type="Proteomes" id="UP000033558"/>
    </source>
</evidence>
<comment type="caution">
    <text evidence="2">The sequence shown here is derived from an EMBL/GenBank/DDBJ whole genome shotgun (WGS) entry which is preliminary data.</text>
</comment>
<keyword evidence="1" id="KW-0472">Membrane</keyword>
<protein>
    <submittedName>
        <fullName evidence="2">Uncharacterized protein</fullName>
    </submittedName>
</protein>
<sequence length="1064" mass="121376">MNTIYKKNLYYSILSMIIVWIAFILLTFRLCTTAQAFINKNSLQTAPYKGLDNYSFIIKHGLGANHGYYVYTTEGNGLSAKVVSLRQMGESHIADFLGDKVIQVRLLDNFDRSRDKITVKYNNAAFYAGMNLDVQMRISWLNVYPDSSFFPKSSRWIDISQDCSNGIFYNGITSGTVSYTFFKAGTNEKVNLSQPGDPTYLSFNSLNGMTNNLIPQSLDGGITGEWVNYENNNGNITGYVSENTGIGRYWSPEENSYVIGGLPNTPFDDYLGGPDFFTHSVNYLATTEPGHVFRFGAGYGSAWFTLSGITIKNPGTPPHEDITPPQKSVDKPIIHKQNEVINYQLKIHLQRRKNYWYYHYIKDPKTGLVNDVSRYEQYTNDHFDLTDNLPKEVTLLKASATGRLAKGLKVEGNTIKVHLNKEQMNGEAEDDVINVSCIVNKLPKPAENGWSDNNPKSSGWYTFYNKAHQNEVIYDAGGDSDSNNVPVKIKRYHGIIYHYDFDHNNKGDFDFLEHIQNNKDLTYHKNFDGDNGLIQKNNVYGYENDDVNINILQDGRDKNNNRFRYCYGDQSKEVVHFNKYNSPDYDDTNQEFNQDFYVPYIVPKAHFQDTMFKIDTDKASNKLPFQLDLRAESFLYRQFSEYQGAVANINIKYNDPSSPNNGKLLYSTKKPIIDMMLEKQHGLKYTQIKGNLDTSNLTGIKEGQKVPVRITITGTNPNLIEQDYKDKDSFGFIATEHIVEGFNKGNTPTKKDNDQWHKDVNSYTAPERTIAYYGVDKVRILNERLDVSQKREATAKTGYGMKGDISLKYIGNIQTEKYRKDGTNINYVFPKDFAAKNTTIDYSKDTQKHSFENNNMMADRLDVKTADYKDKLPDLDNLKDFSSLEKEKISKITAAVPKNYNDEKKSGFEAKYSFFDRNSEYDSGNITLASSKDPLAKNKNDDSMAKRKAGSRFYTPLWLKLGKYDVYFSKAQNSSTNKERLGGNWLNINENRPVDFYAHMYLAKDTDDTNYTKTHEQDDELALQPIVSGQKARSAKFANYDKGQLPEGLSAAEKAKMKAWLQGN</sequence>
<dbReference type="OrthoDB" id="9985847at2"/>
<evidence type="ECO:0000256" key="1">
    <source>
        <dbReference type="SAM" id="Phobius"/>
    </source>
</evidence>
<keyword evidence="2" id="KW-0614">Plasmid</keyword>
<evidence type="ECO:0000313" key="2">
    <source>
        <dbReference type="EMBL" id="KJY59510.1"/>
    </source>
</evidence>
<dbReference type="PATRIC" id="fig|1218492.5.peg.80"/>
<organism evidence="2 3">
    <name type="scientific">Bombilactobacillus mellifer</name>
    <dbReference type="NCBI Taxonomy" id="1218492"/>
    <lineage>
        <taxon>Bacteria</taxon>
        <taxon>Bacillati</taxon>
        <taxon>Bacillota</taxon>
        <taxon>Bacilli</taxon>
        <taxon>Lactobacillales</taxon>
        <taxon>Lactobacillaceae</taxon>
        <taxon>Bombilactobacillus</taxon>
    </lineage>
</organism>
<accession>A0A0F4LLQ3</accession>
<gene>
    <name evidence="2" type="ORF">JG30_12840</name>
</gene>
<geneLocation type="plasmid" evidence="2">
    <name>pBin4p1</name>
</geneLocation>
<dbReference type="RefSeq" id="WP_046318118.1">
    <property type="nucleotide sequence ID" value="NZ_JBHSZT010000002.1"/>
</dbReference>
<feature type="transmembrane region" description="Helical" evidence="1">
    <location>
        <begin position="9"/>
        <end position="30"/>
    </location>
</feature>
<dbReference type="Proteomes" id="UP000033558">
    <property type="component" value="Unassembled WGS sequence"/>
</dbReference>
<proteinExistence type="predicted"/>